<evidence type="ECO:0000313" key="2">
    <source>
        <dbReference type="Proteomes" id="UP000308092"/>
    </source>
</evidence>
<organism evidence="1 2">
    <name type="scientific">Aspergillus tanneri</name>
    <dbReference type="NCBI Taxonomy" id="1220188"/>
    <lineage>
        <taxon>Eukaryota</taxon>
        <taxon>Fungi</taxon>
        <taxon>Dikarya</taxon>
        <taxon>Ascomycota</taxon>
        <taxon>Pezizomycotina</taxon>
        <taxon>Eurotiomycetes</taxon>
        <taxon>Eurotiomycetidae</taxon>
        <taxon>Eurotiales</taxon>
        <taxon>Aspergillaceae</taxon>
        <taxon>Aspergillus</taxon>
        <taxon>Aspergillus subgen. Circumdati</taxon>
    </lineage>
</organism>
<dbReference type="Pfam" id="PF11720">
    <property type="entry name" value="Inhibitor_I78"/>
    <property type="match status" value="1"/>
</dbReference>
<dbReference type="EMBL" id="SOSA01000003">
    <property type="protein sequence ID" value="THD00304.1"/>
    <property type="molecule type" value="Genomic_DNA"/>
</dbReference>
<dbReference type="STRING" id="1220188.A0A4S3JY47"/>
<gene>
    <name evidence="1" type="ORF">EYZ11_000197</name>
</gene>
<proteinExistence type="predicted"/>
<reference evidence="1 2" key="1">
    <citation type="submission" date="2019-03" db="EMBL/GenBank/DDBJ databases">
        <title>The genome sequence of a newly discovered highly antifungal drug resistant Aspergillus species, Aspergillus tanneri NIH 1004.</title>
        <authorList>
            <person name="Mounaud S."/>
            <person name="Singh I."/>
            <person name="Joardar V."/>
            <person name="Pakala S."/>
            <person name="Pakala S."/>
            <person name="Venepally P."/>
            <person name="Hoover J."/>
            <person name="Nierman W."/>
            <person name="Chung J."/>
            <person name="Losada L."/>
        </authorList>
    </citation>
    <scope>NUCLEOTIDE SEQUENCE [LARGE SCALE GENOMIC DNA]</scope>
    <source>
        <strain evidence="1 2">NIH1004</strain>
    </source>
</reference>
<accession>A0A4S3JY47</accession>
<dbReference type="InterPro" id="IPR021719">
    <property type="entry name" value="Prot_inh_I78"/>
</dbReference>
<comment type="caution">
    <text evidence="1">The sequence shown here is derived from an EMBL/GenBank/DDBJ whole genome shotgun (WGS) entry which is preliminary data.</text>
</comment>
<dbReference type="VEuPathDB" id="FungiDB:EYZ11_000197"/>
<dbReference type="Proteomes" id="UP000308092">
    <property type="component" value="Unassembled WGS sequence"/>
</dbReference>
<name>A0A4S3JY47_9EURO</name>
<dbReference type="Gene3D" id="3.30.10.10">
    <property type="entry name" value="Trypsin Inhibitor V, subunit A"/>
    <property type="match status" value="1"/>
</dbReference>
<keyword evidence="2" id="KW-1185">Reference proteome</keyword>
<dbReference type="PANTHER" id="PTHR39600:SF1">
    <property type="entry name" value="PEPTIDASE INHIBITOR I78 FAMILY PROTEIN"/>
    <property type="match status" value="1"/>
</dbReference>
<dbReference type="AlphaFoldDB" id="A0A4S3JY47"/>
<dbReference type="PANTHER" id="PTHR39600">
    <property type="entry name" value="PEPTIDASE INHIBITOR I78 FAMILY PROTEIN"/>
    <property type="match status" value="1"/>
</dbReference>
<sequence>MSDVQQQWKDKLLGKKYVEGEITDTSTETFSSNILPEKHRILKPDSMRTMNFDPQRVNVHVNDQKVCTDVTMG</sequence>
<protein>
    <submittedName>
        <fullName evidence="1">Uncharacterized protein</fullName>
    </submittedName>
</protein>
<evidence type="ECO:0000313" key="1">
    <source>
        <dbReference type="EMBL" id="THD00304.1"/>
    </source>
</evidence>